<accession>A0A922I669</accession>
<dbReference type="AlphaFoldDB" id="A0A922I669"/>
<proteinExistence type="predicted"/>
<dbReference type="EMBL" id="ASGP02000002">
    <property type="protein sequence ID" value="KAH9521998.1"/>
    <property type="molecule type" value="Genomic_DNA"/>
</dbReference>
<evidence type="ECO:0000313" key="1">
    <source>
        <dbReference type="EMBL" id="KAH9521998.1"/>
    </source>
</evidence>
<protein>
    <submittedName>
        <fullName evidence="1">Uncharacterized protein</fullName>
    </submittedName>
</protein>
<organism evidence="1 2">
    <name type="scientific">Dermatophagoides farinae</name>
    <name type="common">American house dust mite</name>
    <dbReference type="NCBI Taxonomy" id="6954"/>
    <lineage>
        <taxon>Eukaryota</taxon>
        <taxon>Metazoa</taxon>
        <taxon>Ecdysozoa</taxon>
        <taxon>Arthropoda</taxon>
        <taxon>Chelicerata</taxon>
        <taxon>Arachnida</taxon>
        <taxon>Acari</taxon>
        <taxon>Acariformes</taxon>
        <taxon>Sarcoptiformes</taxon>
        <taxon>Astigmata</taxon>
        <taxon>Psoroptidia</taxon>
        <taxon>Analgoidea</taxon>
        <taxon>Pyroglyphidae</taxon>
        <taxon>Dermatophagoidinae</taxon>
        <taxon>Dermatophagoides</taxon>
    </lineage>
</organism>
<dbReference type="Proteomes" id="UP000790347">
    <property type="component" value="Unassembled WGS sequence"/>
</dbReference>
<evidence type="ECO:0000313" key="2">
    <source>
        <dbReference type="Proteomes" id="UP000790347"/>
    </source>
</evidence>
<comment type="caution">
    <text evidence="1">The sequence shown here is derived from an EMBL/GenBank/DDBJ whole genome shotgun (WGS) entry which is preliminary data.</text>
</comment>
<keyword evidence="2" id="KW-1185">Reference proteome</keyword>
<sequence>MLTIIIVMSTSNIYSFKYSHRIHTNIRNRKKESKAKKKIHQFKVQSSRNQNYCSSLSANLECPKFEMK</sequence>
<reference evidence="1" key="2">
    <citation type="journal article" date="2022" name="Res Sq">
        <title>Comparative Genomics Reveals Insights into the Divergent Evolution of Astigmatic Mites and Household Pest Adaptations.</title>
        <authorList>
            <person name="Xiong Q."/>
            <person name="Wan A.T.-Y."/>
            <person name="Liu X.-Y."/>
            <person name="Fung C.S.-H."/>
            <person name="Xiao X."/>
            <person name="Malainual N."/>
            <person name="Hou J."/>
            <person name="Wang L."/>
            <person name="Wang M."/>
            <person name="Yang K."/>
            <person name="Cui Y."/>
            <person name="Leung E."/>
            <person name="Nong W."/>
            <person name="Shin S.-K."/>
            <person name="Au S."/>
            <person name="Jeong K.Y."/>
            <person name="Chew F.T."/>
            <person name="Hui J."/>
            <person name="Leung T.F."/>
            <person name="Tungtrongchitr A."/>
            <person name="Zhong N."/>
            <person name="Liu Z."/>
            <person name="Tsui S."/>
        </authorList>
    </citation>
    <scope>NUCLEOTIDE SEQUENCE</scope>
    <source>
        <strain evidence="1">Derf</strain>
        <tissue evidence="1">Whole organism</tissue>
    </source>
</reference>
<gene>
    <name evidence="1" type="ORF">DERF_005602</name>
</gene>
<name>A0A922I669_DERFA</name>
<reference evidence="1" key="1">
    <citation type="submission" date="2013-05" db="EMBL/GenBank/DDBJ databases">
        <authorList>
            <person name="Yim A.K.Y."/>
            <person name="Chan T.F."/>
            <person name="Ji K.M."/>
            <person name="Liu X.Y."/>
            <person name="Zhou J.W."/>
            <person name="Li R.Q."/>
            <person name="Yang K.Y."/>
            <person name="Li J."/>
            <person name="Li M."/>
            <person name="Law P.T.W."/>
            <person name="Wu Y.L."/>
            <person name="Cai Z.L."/>
            <person name="Qin H."/>
            <person name="Bao Y."/>
            <person name="Leung R.K.K."/>
            <person name="Ng P.K.S."/>
            <person name="Zou J."/>
            <person name="Zhong X.J."/>
            <person name="Ran P.X."/>
            <person name="Zhong N.S."/>
            <person name="Liu Z.G."/>
            <person name="Tsui S.K.W."/>
        </authorList>
    </citation>
    <scope>NUCLEOTIDE SEQUENCE</scope>
    <source>
        <strain evidence="1">Derf</strain>
        <tissue evidence="1">Whole organism</tissue>
    </source>
</reference>